<protein>
    <submittedName>
        <fullName evidence="2">PH domain-containing protein</fullName>
    </submittedName>
</protein>
<evidence type="ECO:0000313" key="3">
    <source>
        <dbReference type="Proteomes" id="UP000615446"/>
    </source>
</evidence>
<reference evidence="2" key="1">
    <citation type="submission" date="2019-10" db="EMBL/GenBank/DDBJ databases">
        <title>Conservation and host-specific expression of non-tandemly repeated heterogenous ribosome RNA gene in arbuscular mycorrhizal fungi.</title>
        <authorList>
            <person name="Maeda T."/>
            <person name="Kobayashi Y."/>
            <person name="Nakagawa T."/>
            <person name="Ezawa T."/>
            <person name="Yamaguchi K."/>
            <person name="Bino T."/>
            <person name="Nishimoto Y."/>
            <person name="Shigenobu S."/>
            <person name="Kawaguchi M."/>
        </authorList>
    </citation>
    <scope>NUCLEOTIDE SEQUENCE</scope>
    <source>
        <strain evidence="2">HR1</strain>
    </source>
</reference>
<dbReference type="OrthoDB" id="9970095at2759"/>
<feature type="domain" description="YdbS-like PH" evidence="1">
    <location>
        <begin position="51"/>
        <end position="107"/>
    </location>
</feature>
<comment type="caution">
    <text evidence="2">The sequence shown here is derived from an EMBL/GenBank/DDBJ whole genome shotgun (WGS) entry which is preliminary data.</text>
</comment>
<dbReference type="EMBL" id="BLAL01000034">
    <property type="protein sequence ID" value="GES77762.1"/>
    <property type="molecule type" value="Genomic_DNA"/>
</dbReference>
<organism evidence="2 3">
    <name type="scientific">Rhizophagus clarus</name>
    <dbReference type="NCBI Taxonomy" id="94130"/>
    <lineage>
        <taxon>Eukaryota</taxon>
        <taxon>Fungi</taxon>
        <taxon>Fungi incertae sedis</taxon>
        <taxon>Mucoromycota</taxon>
        <taxon>Glomeromycotina</taxon>
        <taxon>Glomeromycetes</taxon>
        <taxon>Glomerales</taxon>
        <taxon>Glomeraceae</taxon>
        <taxon>Rhizophagus</taxon>
    </lineage>
</organism>
<dbReference type="Proteomes" id="UP000615446">
    <property type="component" value="Unassembled WGS sequence"/>
</dbReference>
<dbReference type="Pfam" id="PF03703">
    <property type="entry name" value="bPH_2"/>
    <property type="match status" value="1"/>
</dbReference>
<sequence length="144" mass="16558">MSKIHVDSKFSNRSKSTIVLLLKMLQTGEEIIWEGTTWPMGICSPLCCSSVKWKITNKRVDYVRGCCGSTESTLDVRRITDLQFHRGCFQLLLGRGTLTIFSDDRTDPQINISSFGMKRTYRKLREEWLRMKNVPTVVTTTGQF</sequence>
<dbReference type="InterPro" id="IPR005182">
    <property type="entry name" value="YdbS-like_PH"/>
</dbReference>
<dbReference type="AlphaFoldDB" id="A0A8H3L2L9"/>
<proteinExistence type="predicted"/>
<evidence type="ECO:0000259" key="1">
    <source>
        <dbReference type="Pfam" id="PF03703"/>
    </source>
</evidence>
<accession>A0A8H3L2L9</accession>
<evidence type="ECO:0000313" key="2">
    <source>
        <dbReference type="EMBL" id="GES77762.1"/>
    </source>
</evidence>
<gene>
    <name evidence="2" type="ORF">RCL2_000509900</name>
</gene>
<name>A0A8H3L2L9_9GLOM</name>